<accession>A0ABV2QEX3</accession>
<dbReference type="Proteomes" id="UP001549320">
    <property type="component" value="Unassembled WGS sequence"/>
</dbReference>
<proteinExistence type="predicted"/>
<name>A0ABV2QEX3_9BURK</name>
<evidence type="ECO:0000313" key="3">
    <source>
        <dbReference type="Proteomes" id="UP001549320"/>
    </source>
</evidence>
<keyword evidence="3" id="KW-1185">Reference proteome</keyword>
<keyword evidence="1" id="KW-0472">Membrane</keyword>
<evidence type="ECO:0000256" key="1">
    <source>
        <dbReference type="SAM" id="Phobius"/>
    </source>
</evidence>
<comment type="caution">
    <text evidence="2">The sequence shown here is derived from an EMBL/GenBank/DDBJ whole genome shotgun (WGS) entry which is preliminary data.</text>
</comment>
<sequence length="227" mass="24284">MTLRCSYGLTVRNGRQVAGFTLVEVLIALALLSLLMLGLTGAMRAMSQTSESIERRIDSSDRLRVTGALLNSVLGSASVRRLPGGGSTGTAQAIFFEATPNSLAWIGVMPARYGVGGRHYMRLALEGSQVVLRYAPWTGAPVFSAWGSASAQVLAEPVTGFDLRYLEPDTLQWLPAWPPQNLRPNIVLPSAVEATIHGVDPPWPPLVTSMRGLAATDPSVMRGSWGP</sequence>
<keyword evidence="1" id="KW-1133">Transmembrane helix</keyword>
<dbReference type="RefSeq" id="WP_354447661.1">
    <property type="nucleotide sequence ID" value="NZ_JBEPSH010000010.1"/>
</dbReference>
<dbReference type="EMBL" id="JBEPSH010000010">
    <property type="protein sequence ID" value="MET4579502.1"/>
    <property type="molecule type" value="Genomic_DNA"/>
</dbReference>
<protein>
    <submittedName>
        <fullName evidence="2">General secretion pathway protein J</fullName>
    </submittedName>
</protein>
<gene>
    <name evidence="2" type="ORF">ABIE13_004639</name>
</gene>
<feature type="transmembrane region" description="Helical" evidence="1">
    <location>
        <begin position="17"/>
        <end position="39"/>
    </location>
</feature>
<dbReference type="PROSITE" id="PS00409">
    <property type="entry name" value="PROKAR_NTER_METHYL"/>
    <property type="match status" value="1"/>
</dbReference>
<evidence type="ECO:0000313" key="2">
    <source>
        <dbReference type="EMBL" id="MET4579502.1"/>
    </source>
</evidence>
<keyword evidence="1" id="KW-0812">Transmembrane</keyword>
<dbReference type="NCBIfam" id="TIGR02532">
    <property type="entry name" value="IV_pilin_GFxxxE"/>
    <property type="match status" value="1"/>
</dbReference>
<reference evidence="2 3" key="1">
    <citation type="submission" date="2024-06" db="EMBL/GenBank/DDBJ databases">
        <title>Sorghum-associated microbial communities from plants grown in Nebraska, USA.</title>
        <authorList>
            <person name="Schachtman D."/>
        </authorList>
    </citation>
    <scope>NUCLEOTIDE SEQUENCE [LARGE SCALE GENOMIC DNA]</scope>
    <source>
        <strain evidence="2 3">2709</strain>
    </source>
</reference>
<organism evidence="2 3">
    <name type="scientific">Ottowia thiooxydans</name>
    <dbReference type="NCBI Taxonomy" id="219182"/>
    <lineage>
        <taxon>Bacteria</taxon>
        <taxon>Pseudomonadati</taxon>
        <taxon>Pseudomonadota</taxon>
        <taxon>Betaproteobacteria</taxon>
        <taxon>Burkholderiales</taxon>
        <taxon>Comamonadaceae</taxon>
        <taxon>Ottowia</taxon>
    </lineage>
</organism>
<dbReference type="InterPro" id="IPR012902">
    <property type="entry name" value="N_methyl_site"/>
</dbReference>
<dbReference type="Pfam" id="PF07963">
    <property type="entry name" value="N_methyl"/>
    <property type="match status" value="1"/>
</dbReference>